<evidence type="ECO:0008006" key="5">
    <source>
        <dbReference type="Google" id="ProtNLM"/>
    </source>
</evidence>
<evidence type="ECO:0000256" key="2">
    <source>
        <dbReference type="SAM" id="SignalP"/>
    </source>
</evidence>
<feature type="signal peptide" evidence="2">
    <location>
        <begin position="1"/>
        <end position="17"/>
    </location>
</feature>
<dbReference type="OrthoDB" id="9972196at2759"/>
<dbReference type="Proteomes" id="UP000801428">
    <property type="component" value="Unassembled WGS sequence"/>
</dbReference>
<comment type="caution">
    <text evidence="3">The sequence shown here is derived from an EMBL/GenBank/DDBJ whole genome shotgun (WGS) entry which is preliminary data.</text>
</comment>
<dbReference type="InterPro" id="IPR019405">
    <property type="entry name" value="Lactonase_7-beta_prop"/>
</dbReference>
<dbReference type="EMBL" id="SWKU01000021">
    <property type="protein sequence ID" value="KAF2997955.1"/>
    <property type="molecule type" value="Genomic_DNA"/>
</dbReference>
<dbReference type="GO" id="GO:0017057">
    <property type="term" value="F:6-phosphogluconolactonase activity"/>
    <property type="evidence" value="ECO:0007669"/>
    <property type="project" value="TreeGrafter"/>
</dbReference>
<evidence type="ECO:0000313" key="4">
    <source>
        <dbReference type="Proteomes" id="UP000801428"/>
    </source>
</evidence>
<feature type="chain" id="PRO_5040357144" description="6-phosphogluconolactonase" evidence="2">
    <location>
        <begin position="18"/>
        <end position="383"/>
    </location>
</feature>
<gene>
    <name evidence="3" type="ORF">E8E13_006011</name>
</gene>
<dbReference type="InterPro" id="IPR015943">
    <property type="entry name" value="WD40/YVTN_repeat-like_dom_sf"/>
</dbReference>
<comment type="similarity">
    <text evidence="1">Belongs to the cycloisomerase 2 family.</text>
</comment>
<accession>A0A9P4T9U4</accession>
<protein>
    <recommendedName>
        <fullName evidence="5">6-phosphogluconolactonase</fullName>
    </recommendedName>
</protein>
<dbReference type="Pfam" id="PF10282">
    <property type="entry name" value="Lactonase"/>
    <property type="match status" value="1"/>
</dbReference>
<evidence type="ECO:0000313" key="3">
    <source>
        <dbReference type="EMBL" id="KAF2997955.1"/>
    </source>
</evidence>
<keyword evidence="2" id="KW-0732">Signal</keyword>
<dbReference type="PANTHER" id="PTHR30344:SF1">
    <property type="entry name" value="6-PHOSPHOGLUCONOLACTONASE"/>
    <property type="match status" value="1"/>
</dbReference>
<dbReference type="AlphaFoldDB" id="A0A9P4T9U4"/>
<dbReference type="SUPFAM" id="SSF50974">
    <property type="entry name" value="Nitrous oxide reductase, N-terminal domain"/>
    <property type="match status" value="1"/>
</dbReference>
<name>A0A9P4T9U4_CURKU</name>
<sequence>MHSHILSAALLSSGASAATLYASHYSGTINSLNLNGNSLTIANTTSTGNSLPSWITYDSAGKALYIPDENFMGSNGGNLASFSIENGALKAGGKGPTAQGVVATTLYGGADGRSFIANAHYQTSQISTFKLPLSGAQPLQTIKYTMSKPGANPGRQEAPHPHHVFTDPTGDFLLVPDLGADLIRINRIDRNTGALTECGSGKPVPGTGPRHGAFWGTGTNSTLFIANELSNSISGWKVTYPSSSGGCLTLTVQDTLTPYQGNSSAPYGTKVGEIRVKDNFVYSSNRNDKKFNGNDSITQYSISAGGKITWTAISSSYGTYPRTFDINKAGDAVAIGDQTTSNVAIVARDRTTGRLGNQIANLRIGAAGRPENEDGLSAVVWAE</sequence>
<dbReference type="InterPro" id="IPR011045">
    <property type="entry name" value="N2O_reductase_N"/>
</dbReference>
<evidence type="ECO:0000256" key="1">
    <source>
        <dbReference type="ARBA" id="ARBA00005564"/>
    </source>
</evidence>
<dbReference type="Gene3D" id="2.130.10.10">
    <property type="entry name" value="YVTN repeat-like/Quinoprotein amine dehydrogenase"/>
    <property type="match status" value="1"/>
</dbReference>
<dbReference type="PANTHER" id="PTHR30344">
    <property type="entry name" value="6-PHOSPHOGLUCONOLACTONASE-RELATED"/>
    <property type="match status" value="1"/>
</dbReference>
<dbReference type="InterPro" id="IPR050282">
    <property type="entry name" value="Cycloisomerase_2"/>
</dbReference>
<reference evidence="3" key="1">
    <citation type="submission" date="2019-04" db="EMBL/GenBank/DDBJ databases">
        <title>Sequencing of skin fungus with MAO and IRED activity.</title>
        <authorList>
            <person name="Marsaioli A.J."/>
            <person name="Bonatto J.M.C."/>
            <person name="Reis Junior O."/>
        </authorList>
    </citation>
    <scope>NUCLEOTIDE SEQUENCE</scope>
    <source>
        <strain evidence="3">30M1</strain>
    </source>
</reference>
<proteinExistence type="inferred from homology"/>
<keyword evidence="4" id="KW-1185">Reference proteome</keyword>
<organism evidence="3 4">
    <name type="scientific">Curvularia kusanoi</name>
    <name type="common">Cochliobolus kusanoi</name>
    <dbReference type="NCBI Taxonomy" id="90978"/>
    <lineage>
        <taxon>Eukaryota</taxon>
        <taxon>Fungi</taxon>
        <taxon>Dikarya</taxon>
        <taxon>Ascomycota</taxon>
        <taxon>Pezizomycotina</taxon>
        <taxon>Dothideomycetes</taxon>
        <taxon>Pleosporomycetidae</taxon>
        <taxon>Pleosporales</taxon>
        <taxon>Pleosporineae</taxon>
        <taxon>Pleosporaceae</taxon>
        <taxon>Curvularia</taxon>
    </lineage>
</organism>